<evidence type="ECO:0000256" key="1">
    <source>
        <dbReference type="SAM" id="MobiDB-lite"/>
    </source>
</evidence>
<dbReference type="EMBL" id="BRXX01000044">
    <property type="protein sequence ID" value="GMH84970.1"/>
    <property type="molecule type" value="Genomic_DNA"/>
</dbReference>
<comment type="caution">
    <text evidence="2">The sequence shown here is derived from an EMBL/GenBank/DDBJ whole genome shotgun (WGS) entry which is preliminary data.</text>
</comment>
<dbReference type="AlphaFoldDB" id="A0A9W7BF13"/>
<organism evidence="2 3">
    <name type="scientific">Triparma verrucosa</name>
    <dbReference type="NCBI Taxonomy" id="1606542"/>
    <lineage>
        <taxon>Eukaryota</taxon>
        <taxon>Sar</taxon>
        <taxon>Stramenopiles</taxon>
        <taxon>Ochrophyta</taxon>
        <taxon>Bolidophyceae</taxon>
        <taxon>Parmales</taxon>
        <taxon>Triparmaceae</taxon>
        <taxon>Triparma</taxon>
    </lineage>
</organism>
<dbReference type="Proteomes" id="UP001165160">
    <property type="component" value="Unassembled WGS sequence"/>
</dbReference>
<evidence type="ECO:0000313" key="3">
    <source>
        <dbReference type="Proteomes" id="UP001165160"/>
    </source>
</evidence>
<gene>
    <name evidence="2" type="ORF">TrVE_jg5106</name>
</gene>
<sequence>MLFHSSLLLSPYHTTLFSNFILNNFSPTPSEMEYIIFLYINSLPSTKVLDLYDHLNLSGGLKYLNVRSKNIILTHVIQSRKGKWKEIFEEVYQGMEGDVRTESIHLKYQCLRAIETEEFDKAWETFASLISKIDESEPDPYPTYSNPPTEAQTTNSEILQSSYLDLCSILKSTRPPLQKRPYSRKLQRPSEIPGLSGIKNSNLIFIDPLDPLKLRRQNLAQKIYSRMSSDSFKYVKIGRLHMWDILCLTQLLLQSSHYTSVSNLFKIYVGNTRRGMAYSQKSIIACHAMHAAVKAKNVRMAEGVIKVMEGHDSSHGVKINNEVRERMEGRYGGRLGVNPRFYMEAWGIAMENKDSKGLRRILNGMSTNARFSNPRFVNPVLTQMKELVEKMEREREEGVREEEWNRGWEESVEWTEEEDEGDWKLMSEISDVHEGRECDEDDEGNYIDWEDEGDDEGDDIKWEEEEEEETL</sequence>
<accession>A0A9W7BF13</accession>
<feature type="region of interest" description="Disordered" evidence="1">
    <location>
        <begin position="431"/>
        <end position="471"/>
    </location>
</feature>
<evidence type="ECO:0000313" key="2">
    <source>
        <dbReference type="EMBL" id="GMH84970.1"/>
    </source>
</evidence>
<proteinExistence type="predicted"/>
<feature type="compositionally biased region" description="Acidic residues" evidence="1">
    <location>
        <begin position="437"/>
        <end position="471"/>
    </location>
</feature>
<keyword evidence="3" id="KW-1185">Reference proteome</keyword>
<name>A0A9W7BF13_9STRA</name>
<reference evidence="3" key="1">
    <citation type="journal article" date="2023" name="Commun. Biol.">
        <title>Genome analysis of Parmales, the sister group of diatoms, reveals the evolutionary specialization of diatoms from phago-mixotrophs to photoautotrophs.</title>
        <authorList>
            <person name="Ban H."/>
            <person name="Sato S."/>
            <person name="Yoshikawa S."/>
            <person name="Yamada K."/>
            <person name="Nakamura Y."/>
            <person name="Ichinomiya M."/>
            <person name="Sato N."/>
            <person name="Blanc-Mathieu R."/>
            <person name="Endo H."/>
            <person name="Kuwata A."/>
            <person name="Ogata H."/>
        </authorList>
    </citation>
    <scope>NUCLEOTIDE SEQUENCE [LARGE SCALE GENOMIC DNA]</scope>
    <source>
        <strain evidence="3">NIES 3699</strain>
    </source>
</reference>
<protein>
    <submittedName>
        <fullName evidence="2">Uncharacterized protein</fullName>
    </submittedName>
</protein>